<dbReference type="SUPFAM" id="SSF46785">
    <property type="entry name" value="Winged helix' DNA-binding domain"/>
    <property type="match status" value="1"/>
</dbReference>
<name>A0A1I4HYL3_9BACI</name>
<dbReference type="SUPFAM" id="SSF53850">
    <property type="entry name" value="Periplasmic binding protein-like II"/>
    <property type="match status" value="1"/>
</dbReference>
<proteinExistence type="inferred from homology"/>
<dbReference type="Pfam" id="PF03466">
    <property type="entry name" value="LysR_substrate"/>
    <property type="match status" value="1"/>
</dbReference>
<evidence type="ECO:0000256" key="2">
    <source>
        <dbReference type="ARBA" id="ARBA00023015"/>
    </source>
</evidence>
<dbReference type="CDD" id="cd05466">
    <property type="entry name" value="PBP2_LTTR_substrate"/>
    <property type="match status" value="1"/>
</dbReference>
<keyword evidence="4" id="KW-0804">Transcription</keyword>
<dbReference type="GO" id="GO:0003677">
    <property type="term" value="F:DNA binding"/>
    <property type="evidence" value="ECO:0007669"/>
    <property type="project" value="UniProtKB-KW"/>
</dbReference>
<accession>A0A1I4HYL3</accession>
<dbReference type="InterPro" id="IPR005119">
    <property type="entry name" value="LysR_subst-bd"/>
</dbReference>
<dbReference type="GO" id="GO:0032993">
    <property type="term" value="C:protein-DNA complex"/>
    <property type="evidence" value="ECO:0007669"/>
    <property type="project" value="TreeGrafter"/>
</dbReference>
<dbReference type="AlphaFoldDB" id="A0A1I4HYL3"/>
<dbReference type="GO" id="GO:0003700">
    <property type="term" value="F:DNA-binding transcription factor activity"/>
    <property type="evidence" value="ECO:0007669"/>
    <property type="project" value="InterPro"/>
</dbReference>
<dbReference type="PROSITE" id="PS50931">
    <property type="entry name" value="HTH_LYSR"/>
    <property type="match status" value="1"/>
</dbReference>
<organism evidence="6 7">
    <name type="scientific">Salibacterium qingdaonense</name>
    <dbReference type="NCBI Taxonomy" id="266892"/>
    <lineage>
        <taxon>Bacteria</taxon>
        <taxon>Bacillati</taxon>
        <taxon>Bacillota</taxon>
        <taxon>Bacilli</taxon>
        <taxon>Bacillales</taxon>
        <taxon>Bacillaceae</taxon>
    </lineage>
</organism>
<feature type="domain" description="HTH lysR-type" evidence="5">
    <location>
        <begin position="1"/>
        <end position="58"/>
    </location>
</feature>
<dbReference type="PANTHER" id="PTHR30346">
    <property type="entry name" value="TRANSCRIPTIONAL DUAL REGULATOR HCAR-RELATED"/>
    <property type="match status" value="1"/>
</dbReference>
<evidence type="ECO:0000259" key="5">
    <source>
        <dbReference type="PROSITE" id="PS50931"/>
    </source>
</evidence>
<dbReference type="RefSeq" id="WP_090925078.1">
    <property type="nucleotide sequence ID" value="NZ_FOTY01000001.1"/>
</dbReference>
<keyword evidence="7" id="KW-1185">Reference proteome</keyword>
<protein>
    <submittedName>
        <fullName evidence="6">DNA-binding transcriptional regulator, LysR family</fullName>
    </submittedName>
</protein>
<dbReference type="STRING" id="266892.SAMN04488054_10195"/>
<dbReference type="EMBL" id="FOTY01000001">
    <property type="protein sequence ID" value="SFL47232.1"/>
    <property type="molecule type" value="Genomic_DNA"/>
</dbReference>
<keyword evidence="2" id="KW-0805">Transcription regulation</keyword>
<dbReference type="Pfam" id="PF00126">
    <property type="entry name" value="HTH_1"/>
    <property type="match status" value="1"/>
</dbReference>
<dbReference type="InterPro" id="IPR000847">
    <property type="entry name" value="LysR_HTH_N"/>
</dbReference>
<sequence>MDIRQLRYFCAVAEEGQVTKAAERLHMAQPPLSQQLKNMEEELDIDLFQKNGRNIELTEAGKILYHKALKIMHELEDTVTEVQEIDEGIRGTLTIGSNKSCFSFLPEQMNQMRERHPHIIFKLREGDTFYLAESIRNREIELAVVRLPVDPEEFHMLPLPSERYVLVLPGEWNTFAAHRKNVDMKEIGEMPLMLLHRISGAGQFELIVNECRRHGNEPNVICECPDASMLLSLTAAGLGATIIPKSTLYAFSYENIRVMNINDFSITADPALIWNKDRYLTKAAQRFIDLFASSFSPEGKAGGKRL</sequence>
<reference evidence="6 7" key="1">
    <citation type="submission" date="2016-10" db="EMBL/GenBank/DDBJ databases">
        <authorList>
            <person name="de Groot N.N."/>
        </authorList>
    </citation>
    <scope>NUCLEOTIDE SEQUENCE [LARGE SCALE GENOMIC DNA]</scope>
    <source>
        <strain evidence="6 7">CGMCC 1.6134</strain>
    </source>
</reference>
<gene>
    <name evidence="6" type="ORF">SAMN04488054_10195</name>
</gene>
<dbReference type="InterPro" id="IPR036390">
    <property type="entry name" value="WH_DNA-bd_sf"/>
</dbReference>
<dbReference type="PRINTS" id="PR00039">
    <property type="entry name" value="HTHLYSR"/>
</dbReference>
<evidence type="ECO:0000313" key="6">
    <source>
        <dbReference type="EMBL" id="SFL47232.1"/>
    </source>
</evidence>
<evidence type="ECO:0000256" key="3">
    <source>
        <dbReference type="ARBA" id="ARBA00023125"/>
    </source>
</evidence>
<dbReference type="Proteomes" id="UP000199668">
    <property type="component" value="Unassembled WGS sequence"/>
</dbReference>
<evidence type="ECO:0000313" key="7">
    <source>
        <dbReference type="Proteomes" id="UP000199668"/>
    </source>
</evidence>
<dbReference type="PANTHER" id="PTHR30346:SF28">
    <property type="entry name" value="HTH-TYPE TRANSCRIPTIONAL REGULATOR CYNR"/>
    <property type="match status" value="1"/>
</dbReference>
<evidence type="ECO:0000256" key="1">
    <source>
        <dbReference type="ARBA" id="ARBA00009437"/>
    </source>
</evidence>
<dbReference type="FunFam" id="1.10.10.10:FF:000001">
    <property type="entry name" value="LysR family transcriptional regulator"/>
    <property type="match status" value="1"/>
</dbReference>
<evidence type="ECO:0000256" key="4">
    <source>
        <dbReference type="ARBA" id="ARBA00023163"/>
    </source>
</evidence>
<comment type="similarity">
    <text evidence="1">Belongs to the LysR transcriptional regulatory family.</text>
</comment>
<dbReference type="InterPro" id="IPR036388">
    <property type="entry name" value="WH-like_DNA-bd_sf"/>
</dbReference>
<dbReference type="Gene3D" id="3.40.190.290">
    <property type="match status" value="1"/>
</dbReference>
<dbReference type="Gene3D" id="1.10.10.10">
    <property type="entry name" value="Winged helix-like DNA-binding domain superfamily/Winged helix DNA-binding domain"/>
    <property type="match status" value="1"/>
</dbReference>
<keyword evidence="3 6" id="KW-0238">DNA-binding</keyword>
<dbReference type="OrthoDB" id="9803735at2"/>